<dbReference type="InterPro" id="IPR029052">
    <property type="entry name" value="Metallo-depent_PP-like"/>
</dbReference>
<proteinExistence type="predicted"/>
<name>A0A1I0S7H2_9BACT</name>
<dbReference type="InterPro" id="IPR008963">
    <property type="entry name" value="Purple_acid_Pase-like_N"/>
</dbReference>
<dbReference type="PANTHER" id="PTHR22953">
    <property type="entry name" value="ACID PHOSPHATASE RELATED"/>
    <property type="match status" value="1"/>
</dbReference>
<dbReference type="GO" id="GO:0003993">
    <property type="term" value="F:acid phosphatase activity"/>
    <property type="evidence" value="ECO:0007669"/>
    <property type="project" value="InterPro"/>
</dbReference>
<evidence type="ECO:0000259" key="2">
    <source>
        <dbReference type="Pfam" id="PF00149"/>
    </source>
</evidence>
<reference evidence="5" key="1">
    <citation type="submission" date="2016-10" db="EMBL/GenBank/DDBJ databases">
        <authorList>
            <person name="Varghese N."/>
            <person name="Submissions S."/>
        </authorList>
    </citation>
    <scope>NUCLEOTIDE SEQUENCE [LARGE SCALE GENOMIC DNA]</scope>
    <source>
        <strain evidence="5">DSM 3695</strain>
    </source>
</reference>
<gene>
    <name evidence="4" type="ORF">SAMN04488122_4445</name>
</gene>
<organism evidence="4 5">
    <name type="scientific">Chitinophaga arvensicola</name>
    <dbReference type="NCBI Taxonomy" id="29529"/>
    <lineage>
        <taxon>Bacteria</taxon>
        <taxon>Pseudomonadati</taxon>
        <taxon>Bacteroidota</taxon>
        <taxon>Chitinophagia</taxon>
        <taxon>Chitinophagales</taxon>
        <taxon>Chitinophagaceae</taxon>
        <taxon>Chitinophaga</taxon>
    </lineage>
</organism>
<evidence type="ECO:0000259" key="3">
    <source>
        <dbReference type="Pfam" id="PF16656"/>
    </source>
</evidence>
<dbReference type="PANTHER" id="PTHR22953:SF153">
    <property type="entry name" value="PURPLE ACID PHOSPHATASE"/>
    <property type="match status" value="1"/>
</dbReference>
<dbReference type="SUPFAM" id="SSF56300">
    <property type="entry name" value="Metallo-dependent phosphatases"/>
    <property type="match status" value="1"/>
</dbReference>
<dbReference type="Gene3D" id="2.60.40.380">
    <property type="entry name" value="Purple acid phosphatase-like, N-terminal"/>
    <property type="match status" value="1"/>
</dbReference>
<protein>
    <submittedName>
        <fullName evidence="4">3',5'-cyclic AMP phosphodiesterase CpdA</fullName>
    </submittedName>
</protein>
<dbReference type="InterPro" id="IPR039331">
    <property type="entry name" value="PAPs-like"/>
</dbReference>
<evidence type="ECO:0000313" key="5">
    <source>
        <dbReference type="Proteomes" id="UP000199310"/>
    </source>
</evidence>
<dbReference type="InterPro" id="IPR015914">
    <property type="entry name" value="PAPs_N"/>
</dbReference>
<sequence>MVPEVKAMKRLLISGWLLATCFLTQGVKAQQLRPDRIVLNVTADPSRTAAITWRTTQTVTTSYAELAPATADPRFTEKAKRYTAITTEPFADSLPVRYHHFVFDSLQPNTNYAYRVGQGDQWSEWFPLRTAGLPGEPFSFIYLGDAQLNILSLWSRAIRKAWSMAPDARLIIHAGDLVNRGNNNNEWQQWFEAGGFIHSTIPGMMSIGNHEYYENAAGQDVPSAFWRPQFTLPENGPAGLEETCYYTDVQGMRFISLNSQEVEISDTLLARQQAWLEQLLKNNPNRWTAITFHHPVLSTKKSRNNERLREHFKPLFDKYKVDLVLQGHDHTYARGRDGNKGPVYVVSVSGPKMSAIDTQPWMTRTGSYTQLFQVVDVKPKVISYRSYTVTGELFDAFDLEKQANGENLLKNKMK</sequence>
<dbReference type="InterPro" id="IPR004843">
    <property type="entry name" value="Calcineurin-like_PHP"/>
</dbReference>
<accession>A0A1I0S7H2</accession>
<dbReference type="EMBL" id="FOJG01000002">
    <property type="protein sequence ID" value="SEW51690.1"/>
    <property type="molecule type" value="Genomic_DNA"/>
</dbReference>
<dbReference type="Pfam" id="PF00149">
    <property type="entry name" value="Metallophos"/>
    <property type="match status" value="1"/>
</dbReference>
<evidence type="ECO:0000256" key="1">
    <source>
        <dbReference type="ARBA" id="ARBA00022729"/>
    </source>
</evidence>
<evidence type="ECO:0000313" key="4">
    <source>
        <dbReference type="EMBL" id="SEW51690.1"/>
    </source>
</evidence>
<dbReference type="STRING" id="29529.SAMN04488122_4445"/>
<feature type="domain" description="Purple acid phosphatase N-terminal" evidence="3">
    <location>
        <begin position="34"/>
        <end position="130"/>
    </location>
</feature>
<keyword evidence="5" id="KW-1185">Reference proteome</keyword>
<dbReference type="AlphaFoldDB" id="A0A1I0S7H2"/>
<dbReference type="GO" id="GO:0046872">
    <property type="term" value="F:metal ion binding"/>
    <property type="evidence" value="ECO:0007669"/>
    <property type="project" value="InterPro"/>
</dbReference>
<keyword evidence="1" id="KW-0732">Signal</keyword>
<dbReference type="SUPFAM" id="SSF49363">
    <property type="entry name" value="Purple acid phosphatase, N-terminal domain"/>
    <property type="match status" value="1"/>
</dbReference>
<feature type="domain" description="Calcineurin-like phosphoesterase" evidence="2">
    <location>
        <begin position="166"/>
        <end position="332"/>
    </location>
</feature>
<dbReference type="Pfam" id="PF16656">
    <property type="entry name" value="Pur_ac_phosph_N"/>
    <property type="match status" value="1"/>
</dbReference>
<dbReference type="Gene3D" id="3.60.21.10">
    <property type="match status" value="1"/>
</dbReference>
<dbReference type="Proteomes" id="UP000199310">
    <property type="component" value="Unassembled WGS sequence"/>
</dbReference>